<dbReference type="GO" id="GO:0003899">
    <property type="term" value="F:DNA-directed RNA polymerase activity"/>
    <property type="evidence" value="ECO:0007669"/>
    <property type="project" value="InterPro"/>
</dbReference>
<evidence type="ECO:0000313" key="7">
    <source>
        <dbReference type="Proteomes" id="UP000006272"/>
    </source>
</evidence>
<dbReference type="Proteomes" id="UP000006272">
    <property type="component" value="Unassembled WGS sequence"/>
</dbReference>
<reference evidence="6 7" key="1">
    <citation type="submission" date="2012-07" db="EMBL/GenBank/DDBJ databases">
        <title>Draft genome sequence of Desulfovibrio magneticus str. Maddingley MBC34 obtained from a metagenomic sequence of a methanogenic enrichment isolated from coal-seam formation water in Victoria, Australia.</title>
        <authorList>
            <person name="Greenfield P."/>
            <person name="Hendry P."/>
            <person name="Li D."/>
            <person name="Rosewarne C.P."/>
            <person name="Tran-Dinh N."/>
            <person name="Elbourne L.D.H."/>
            <person name="Paulsen I.T."/>
            <person name="Midgley D.J."/>
        </authorList>
    </citation>
    <scope>NUCLEOTIDE SEQUENCE [LARGE SCALE GENOMIC DNA]</scope>
    <source>
        <strain evidence="7">Maddingley MBC34</strain>
    </source>
</reference>
<feature type="compositionally biased region" description="Pro residues" evidence="4">
    <location>
        <begin position="390"/>
        <end position="401"/>
    </location>
</feature>
<accession>K6GWH8</accession>
<dbReference type="SUPFAM" id="SSF56731">
    <property type="entry name" value="DNA primase core"/>
    <property type="match status" value="1"/>
</dbReference>
<evidence type="ECO:0000256" key="1">
    <source>
        <dbReference type="ARBA" id="ARBA00022723"/>
    </source>
</evidence>
<evidence type="ECO:0000256" key="4">
    <source>
        <dbReference type="SAM" id="MobiDB-lite"/>
    </source>
</evidence>
<evidence type="ECO:0000313" key="6">
    <source>
        <dbReference type="EMBL" id="EKO41225.1"/>
    </source>
</evidence>
<feature type="region of interest" description="Disordered" evidence="4">
    <location>
        <begin position="88"/>
        <end position="118"/>
    </location>
</feature>
<evidence type="ECO:0000256" key="2">
    <source>
        <dbReference type="ARBA" id="ARBA00022771"/>
    </source>
</evidence>
<organism evidence="6 7">
    <name type="scientific">Solidesulfovibrio magneticus str. Maddingley MBC34</name>
    <dbReference type="NCBI Taxonomy" id="1206767"/>
    <lineage>
        <taxon>Bacteria</taxon>
        <taxon>Pseudomonadati</taxon>
        <taxon>Thermodesulfobacteriota</taxon>
        <taxon>Desulfovibrionia</taxon>
        <taxon>Desulfovibrionales</taxon>
        <taxon>Desulfovibrionaceae</taxon>
        <taxon>Solidesulfovibrio</taxon>
    </lineage>
</organism>
<comment type="caution">
    <text evidence="6">The sequence shown here is derived from an EMBL/GenBank/DDBJ whole genome shotgun (WGS) entry which is preliminary data.</text>
</comment>
<protein>
    <submittedName>
        <fullName evidence="6">DNA primase</fullName>
    </submittedName>
</protein>
<keyword evidence="3" id="KW-0862">Zinc</keyword>
<dbReference type="InterPro" id="IPR036977">
    <property type="entry name" value="DNA_primase_Znf_CHC2"/>
</dbReference>
<proteinExistence type="predicted"/>
<dbReference type="AlphaFoldDB" id="K6GWH8"/>
<feature type="compositionally biased region" description="Basic and acidic residues" evidence="4">
    <location>
        <begin position="368"/>
        <end position="380"/>
    </location>
</feature>
<dbReference type="Pfam" id="PF13155">
    <property type="entry name" value="Toprim_2"/>
    <property type="match status" value="1"/>
</dbReference>
<sequence>MQQDILERYIAMGFTPKKKTANEWAGPCPDCGGNDRFCIWGNGEGKHGLGRFYCRGCKVQGDAIEFLRAIQGLGYGEACRDLGLTPAAPSGRRAAREPGAPTPATPAWAPKPGELPNPRWQAQARKLIPWAVRQLQATPDALSWLLAERGLTPETAARFHVGWLPDDLYRDRTAWGLPQEFKPNGKRRMLWLPRGLVLPVLDASGKPARIKFRRPNPGQDEPKYLYLPSLPKNTAPLSIAGTAAAWIVMESELDALLLAQEAGDLVNVLALGSASLRPDAEAHARLQNAPLILLALDFDDAGNKAAMSWWPEHYPPEKLRIWPVPEGKDPCDAWRAGWDLRAWIEAGLPPFCLPARPVEIAAPTPRPEPARQEEEVHEQHQAPALDAIGPCPPSDDTPDSPPALVNATGQDAHRRLSRPRKSKPTPDMVRSYKSGRRWIQAHLDDLFAHGWTRPSLFRAGQFKFPCGGWGLAWASAWGKPNVGSVTIAEDGTVVFELNEAGRVVRQTVQPR</sequence>
<dbReference type="EMBL" id="ALAO01000014">
    <property type="protein sequence ID" value="EKO41225.1"/>
    <property type="molecule type" value="Genomic_DNA"/>
</dbReference>
<dbReference type="PANTHER" id="PTHR30313">
    <property type="entry name" value="DNA PRIMASE"/>
    <property type="match status" value="1"/>
</dbReference>
<gene>
    <name evidence="6" type="ORF">B193_0039</name>
</gene>
<dbReference type="Gene3D" id="3.40.1360.10">
    <property type="match status" value="1"/>
</dbReference>
<dbReference type="PANTHER" id="PTHR30313:SF2">
    <property type="entry name" value="DNA PRIMASE"/>
    <property type="match status" value="1"/>
</dbReference>
<evidence type="ECO:0000259" key="5">
    <source>
        <dbReference type="SMART" id="SM00400"/>
    </source>
</evidence>
<dbReference type="GO" id="GO:0003677">
    <property type="term" value="F:DNA binding"/>
    <property type="evidence" value="ECO:0007669"/>
    <property type="project" value="InterPro"/>
</dbReference>
<dbReference type="Gene3D" id="3.90.580.10">
    <property type="entry name" value="Zinc finger, CHC2-type domain"/>
    <property type="match status" value="1"/>
</dbReference>
<keyword evidence="2" id="KW-0863">Zinc-finger</keyword>
<dbReference type="InterPro" id="IPR002694">
    <property type="entry name" value="Znf_CHC2"/>
</dbReference>
<dbReference type="GO" id="GO:0005737">
    <property type="term" value="C:cytoplasm"/>
    <property type="evidence" value="ECO:0007669"/>
    <property type="project" value="TreeGrafter"/>
</dbReference>
<name>K6GWH8_9BACT</name>
<dbReference type="SUPFAM" id="SSF57783">
    <property type="entry name" value="Zinc beta-ribbon"/>
    <property type="match status" value="1"/>
</dbReference>
<dbReference type="SMART" id="SM00400">
    <property type="entry name" value="ZnF_CHCC"/>
    <property type="match status" value="1"/>
</dbReference>
<evidence type="ECO:0000256" key="3">
    <source>
        <dbReference type="ARBA" id="ARBA00022833"/>
    </source>
</evidence>
<keyword evidence="1" id="KW-0479">Metal-binding</keyword>
<feature type="domain" description="Zinc finger CHC2-type" evidence="5">
    <location>
        <begin position="46"/>
        <end position="83"/>
    </location>
</feature>
<dbReference type="GO" id="GO:0006269">
    <property type="term" value="P:DNA replication, synthesis of primer"/>
    <property type="evidence" value="ECO:0007669"/>
    <property type="project" value="TreeGrafter"/>
</dbReference>
<feature type="region of interest" description="Disordered" evidence="4">
    <location>
        <begin position="360"/>
        <end position="430"/>
    </location>
</feature>
<dbReference type="PATRIC" id="fig|1206767.3.peg.26"/>
<dbReference type="InterPro" id="IPR050219">
    <property type="entry name" value="DnaG_primase"/>
</dbReference>
<dbReference type="GO" id="GO:0008270">
    <property type="term" value="F:zinc ion binding"/>
    <property type="evidence" value="ECO:0007669"/>
    <property type="project" value="UniProtKB-KW"/>
</dbReference>